<protein>
    <recommendedName>
        <fullName evidence="5">Chaperone of endosialidase</fullName>
    </recommendedName>
</protein>
<feature type="coiled-coil region" evidence="1">
    <location>
        <begin position="252"/>
        <end position="279"/>
    </location>
</feature>
<evidence type="ECO:0000256" key="2">
    <source>
        <dbReference type="SAM" id="SignalP"/>
    </source>
</evidence>
<evidence type="ECO:0000313" key="4">
    <source>
        <dbReference type="Proteomes" id="UP001300692"/>
    </source>
</evidence>
<name>A0ABT3CUS7_9BACT</name>
<evidence type="ECO:0008006" key="5">
    <source>
        <dbReference type="Google" id="ProtNLM"/>
    </source>
</evidence>
<keyword evidence="1" id="KW-0175">Coiled coil</keyword>
<dbReference type="Proteomes" id="UP001300692">
    <property type="component" value="Unassembled WGS sequence"/>
</dbReference>
<dbReference type="RefSeq" id="WP_264138268.1">
    <property type="nucleotide sequence ID" value="NZ_JAOYOD010000001.1"/>
</dbReference>
<proteinExistence type="predicted"/>
<feature type="chain" id="PRO_5047059760" description="Chaperone of endosialidase" evidence="2">
    <location>
        <begin position="23"/>
        <end position="281"/>
    </location>
</feature>
<feature type="signal peptide" evidence="2">
    <location>
        <begin position="1"/>
        <end position="22"/>
    </location>
</feature>
<gene>
    <name evidence="3" type="ORF">N7U62_12270</name>
</gene>
<sequence length="281" mass="30744">MKVKFLSIFLFAVISASVNANAQSKLVSLSNGDGWYRIIRGASAAGGGMVRIYGSSGNNRQTLITMNVSLMRFGQGGSINISDNLFYNTNHVDQIRGGSVGSDEYVLDIHFVGINTPSNLWITVDGHNLPILDSPVFNPTPPDRNVVDISGRVVGTTSTRWPVFINQNVGIGVANPDSKLVVDGKIRSEEVKVEIVNAPDYVFSSDYQLSTLEETAAYIEENHHLPEIPSAAEMEANGVELGEMNMLLLKKIEELTLHVIELSEQNQELKKEINKIKVSAK</sequence>
<organism evidence="3 4">
    <name type="scientific">Reichenbachiella ulvae</name>
    <dbReference type="NCBI Taxonomy" id="2980104"/>
    <lineage>
        <taxon>Bacteria</taxon>
        <taxon>Pseudomonadati</taxon>
        <taxon>Bacteroidota</taxon>
        <taxon>Cytophagia</taxon>
        <taxon>Cytophagales</taxon>
        <taxon>Reichenbachiellaceae</taxon>
        <taxon>Reichenbachiella</taxon>
    </lineage>
</organism>
<evidence type="ECO:0000256" key="1">
    <source>
        <dbReference type="SAM" id="Coils"/>
    </source>
</evidence>
<evidence type="ECO:0000313" key="3">
    <source>
        <dbReference type="EMBL" id="MCV9387446.1"/>
    </source>
</evidence>
<comment type="caution">
    <text evidence="3">The sequence shown here is derived from an EMBL/GenBank/DDBJ whole genome shotgun (WGS) entry which is preliminary data.</text>
</comment>
<keyword evidence="4" id="KW-1185">Reference proteome</keyword>
<dbReference type="EMBL" id="JAOYOD010000001">
    <property type="protein sequence ID" value="MCV9387446.1"/>
    <property type="molecule type" value="Genomic_DNA"/>
</dbReference>
<keyword evidence="2" id="KW-0732">Signal</keyword>
<reference evidence="3 4" key="1">
    <citation type="submission" date="2022-10" db="EMBL/GenBank/DDBJ databases">
        <title>Comparative genomics and taxonomic characterization of three novel marine species of genus Reichenbachiella exhibiting antioxidant and polysaccharide degradation activities.</title>
        <authorList>
            <person name="Muhammad N."/>
            <person name="Lee Y.-J."/>
            <person name="Ko J."/>
            <person name="Kim S.-G."/>
        </authorList>
    </citation>
    <scope>NUCLEOTIDE SEQUENCE [LARGE SCALE GENOMIC DNA]</scope>
    <source>
        <strain evidence="3 4">ABR2-5</strain>
    </source>
</reference>
<accession>A0ABT3CUS7</accession>